<dbReference type="EMBL" id="JAHRIO010066056">
    <property type="protein sequence ID" value="MEQ2180128.1"/>
    <property type="molecule type" value="Genomic_DNA"/>
</dbReference>
<proteinExistence type="predicted"/>
<evidence type="ECO:0000313" key="2">
    <source>
        <dbReference type="EMBL" id="MEQ2180128.1"/>
    </source>
</evidence>
<comment type="caution">
    <text evidence="2">The sequence shown here is derived from an EMBL/GenBank/DDBJ whole genome shotgun (WGS) entry which is preliminary data.</text>
</comment>
<reference evidence="2 3" key="1">
    <citation type="submission" date="2021-06" db="EMBL/GenBank/DDBJ databases">
        <authorList>
            <person name="Palmer J.M."/>
        </authorList>
    </citation>
    <scope>NUCLEOTIDE SEQUENCE [LARGE SCALE GENOMIC DNA]</scope>
    <source>
        <strain evidence="2 3">GA_2019</strain>
        <tissue evidence="2">Muscle</tissue>
    </source>
</reference>
<protein>
    <submittedName>
        <fullName evidence="2">Uncharacterized protein</fullName>
    </submittedName>
</protein>
<gene>
    <name evidence="2" type="ORF">GOODEAATRI_032495</name>
</gene>
<dbReference type="Proteomes" id="UP001476798">
    <property type="component" value="Unassembled WGS sequence"/>
</dbReference>
<name>A0ABV0P9K6_9TELE</name>
<sequence length="270" mass="29051">SGGLLCGERGRRLDRGADGHQSSTRCGGWSLVTSLTLASNEGIDGVVLAVTGAAADGVSVGGVRSLPSNISCNSSSVKSRMEETEILEFEEEPVEVATGLGRPKVEPMAQGSTGLVCKAPSSSELSLITSGMMSRSLTWPGVCVSLSKLSCDTVDWTAESTLLSSVYQPKSVRREELLNPLALCCGDPLPGIPHHGNPGQRQHRSEMSAHCQLVWKKKKDGVESVARDLFNISSKCRENSRVARKLRNFHQIVGIMRRPYCIEPMDTKVQ</sequence>
<feature type="region of interest" description="Disordered" evidence="1">
    <location>
        <begin position="1"/>
        <end position="22"/>
    </location>
</feature>
<evidence type="ECO:0000256" key="1">
    <source>
        <dbReference type="SAM" id="MobiDB-lite"/>
    </source>
</evidence>
<feature type="compositionally biased region" description="Basic and acidic residues" evidence="1">
    <location>
        <begin position="8"/>
        <end position="18"/>
    </location>
</feature>
<feature type="non-terminal residue" evidence="2">
    <location>
        <position position="1"/>
    </location>
</feature>
<accession>A0ABV0P9K6</accession>
<evidence type="ECO:0000313" key="3">
    <source>
        <dbReference type="Proteomes" id="UP001476798"/>
    </source>
</evidence>
<organism evidence="2 3">
    <name type="scientific">Goodea atripinnis</name>
    <dbReference type="NCBI Taxonomy" id="208336"/>
    <lineage>
        <taxon>Eukaryota</taxon>
        <taxon>Metazoa</taxon>
        <taxon>Chordata</taxon>
        <taxon>Craniata</taxon>
        <taxon>Vertebrata</taxon>
        <taxon>Euteleostomi</taxon>
        <taxon>Actinopterygii</taxon>
        <taxon>Neopterygii</taxon>
        <taxon>Teleostei</taxon>
        <taxon>Neoteleostei</taxon>
        <taxon>Acanthomorphata</taxon>
        <taxon>Ovalentaria</taxon>
        <taxon>Atherinomorphae</taxon>
        <taxon>Cyprinodontiformes</taxon>
        <taxon>Goodeidae</taxon>
        <taxon>Goodea</taxon>
    </lineage>
</organism>
<keyword evidence="3" id="KW-1185">Reference proteome</keyword>